<dbReference type="PANTHER" id="PTHR42060">
    <property type="entry name" value="NHL REPEAT-CONTAINING PROTEIN-RELATED"/>
    <property type="match status" value="1"/>
</dbReference>
<gene>
    <name evidence="4" type="ORF">COA71_12920</name>
</gene>
<evidence type="ECO:0000256" key="2">
    <source>
        <dbReference type="SAM" id="SignalP"/>
    </source>
</evidence>
<feature type="region of interest" description="Disordered" evidence="1">
    <location>
        <begin position="476"/>
        <end position="496"/>
    </location>
</feature>
<proteinExistence type="predicted"/>
<dbReference type="SUPFAM" id="SSF63829">
    <property type="entry name" value="Calcium-dependent phosphotriesterase"/>
    <property type="match status" value="1"/>
</dbReference>
<feature type="chain" id="PRO_5012133376" description="DUF8021 domain-containing protein" evidence="2">
    <location>
        <begin position="20"/>
        <end position="586"/>
    </location>
</feature>
<dbReference type="Gene3D" id="2.120.10.30">
    <property type="entry name" value="TolB, C-terminal domain"/>
    <property type="match status" value="1"/>
</dbReference>
<keyword evidence="2" id="KW-0732">Signal</keyword>
<evidence type="ECO:0000313" key="5">
    <source>
        <dbReference type="Proteomes" id="UP000228987"/>
    </source>
</evidence>
<evidence type="ECO:0000256" key="1">
    <source>
        <dbReference type="SAM" id="MobiDB-lite"/>
    </source>
</evidence>
<dbReference type="EMBL" id="NVWI01000012">
    <property type="protein sequence ID" value="PCJ39783.1"/>
    <property type="molecule type" value="Genomic_DNA"/>
</dbReference>
<comment type="caution">
    <text evidence="4">The sequence shown here is derived from an EMBL/GenBank/DDBJ whole genome shotgun (WGS) entry which is preliminary data.</text>
</comment>
<feature type="compositionally biased region" description="Acidic residues" evidence="1">
    <location>
        <begin position="486"/>
        <end position="496"/>
    </location>
</feature>
<feature type="signal peptide" evidence="2">
    <location>
        <begin position="1"/>
        <end position="19"/>
    </location>
</feature>
<evidence type="ECO:0000313" key="4">
    <source>
        <dbReference type="EMBL" id="PCJ39783.1"/>
    </source>
</evidence>
<evidence type="ECO:0000259" key="3">
    <source>
        <dbReference type="Pfam" id="PF26061"/>
    </source>
</evidence>
<dbReference type="Proteomes" id="UP000228987">
    <property type="component" value="Unassembled WGS sequence"/>
</dbReference>
<organism evidence="4 5">
    <name type="scientific">SAR86 cluster bacterium</name>
    <dbReference type="NCBI Taxonomy" id="2030880"/>
    <lineage>
        <taxon>Bacteria</taxon>
        <taxon>Pseudomonadati</taxon>
        <taxon>Pseudomonadota</taxon>
        <taxon>Gammaproteobacteria</taxon>
        <taxon>SAR86 cluster</taxon>
    </lineage>
</organism>
<dbReference type="AlphaFoldDB" id="A0A2A5C7Q1"/>
<protein>
    <recommendedName>
        <fullName evidence="3">DUF8021 domain-containing protein</fullName>
    </recommendedName>
</protein>
<sequence length="586" mass="63341">MKRIIAAGCLLLVSAGVIGQEVVDEIVSRPGERFENIVEADDGTLYFTGVFSSEVMRRMPDGRIEVFVDSLENPQGILPYRNGFVIDSQDREPDFTAPGGFSFAGLGARLSIVDADGDIIETLTGPDDDAFYNGMAFAEEDMLMISDPGSDRILRANLRDKTVEVWLDSDVLQSSLGMEGSPNGLKVHAGWVYFTRGDIYKIEIGASGEPIGVPVLAAVTGGTDDFDVAADGTIYASSGNNIIMTTSDGDSMVFLEGGCAFCTATRVSRDGTSLFFTGGGIPFMPNSPAGHVGRVSLASVCDRSCLTDTLDTYLRAVFANNPDAAPLAPEYRATENAADFGLGEGPWSNTTGFGDIQRRYLDTQTGQAAYYGYLREGDTNNIVSVRIKVEGHMITEAEWTIARDGQFGLMNAAGLAVDPPPPEESLPIAEQTSRFAMIALANGYFQALQDHDGEYIPHVDRCERVENGVKVTHRVMNGPPGTPGPEEPDDGAPTLADEEISGDCVAGFEGFRNAIAEATMRRFPLVDEVAGVVMGATIFRRPEGNTNRRNLLTEYFYVRDSKLAGIWAAMYYLDPEAPWTSGWENR</sequence>
<dbReference type="PANTHER" id="PTHR42060:SF1">
    <property type="entry name" value="NHL REPEAT-CONTAINING PROTEIN"/>
    <property type="match status" value="1"/>
</dbReference>
<reference evidence="5" key="1">
    <citation type="submission" date="2017-08" db="EMBL/GenBank/DDBJ databases">
        <title>A dynamic microbial community with high functional redundancy inhabits the cold, oxic subseafloor aquifer.</title>
        <authorList>
            <person name="Tully B.J."/>
            <person name="Wheat C.G."/>
            <person name="Glazer B.T."/>
            <person name="Huber J.A."/>
        </authorList>
    </citation>
    <scope>NUCLEOTIDE SEQUENCE [LARGE SCALE GENOMIC DNA]</scope>
</reference>
<dbReference type="InterPro" id="IPR058334">
    <property type="entry name" value="DUF8021"/>
</dbReference>
<dbReference type="InterPro" id="IPR011042">
    <property type="entry name" value="6-blade_b-propeller_TolB-like"/>
</dbReference>
<accession>A0A2A5C7Q1</accession>
<feature type="domain" description="DUF8021" evidence="3">
    <location>
        <begin position="431"/>
        <end position="568"/>
    </location>
</feature>
<name>A0A2A5C7Q1_9GAMM</name>
<dbReference type="InterPro" id="IPR052998">
    <property type="entry name" value="Hetero-Diels-Alderase-like"/>
</dbReference>
<dbReference type="Pfam" id="PF26061">
    <property type="entry name" value="DUF8021"/>
    <property type="match status" value="1"/>
</dbReference>